<evidence type="ECO:0000256" key="1">
    <source>
        <dbReference type="SAM" id="MobiDB-lite"/>
    </source>
</evidence>
<feature type="region of interest" description="Disordered" evidence="1">
    <location>
        <begin position="24"/>
        <end position="100"/>
    </location>
</feature>
<name>A0A5M8QCJ9_9BACT</name>
<keyword evidence="4" id="KW-1185">Reference proteome</keyword>
<feature type="signal peptide" evidence="2">
    <location>
        <begin position="1"/>
        <end position="24"/>
    </location>
</feature>
<gene>
    <name evidence="3" type="ORF">FEM33_23970</name>
</gene>
<feature type="compositionally biased region" description="Polar residues" evidence="1">
    <location>
        <begin position="63"/>
        <end position="79"/>
    </location>
</feature>
<dbReference type="AlphaFoldDB" id="A0A5M8QCJ9"/>
<dbReference type="RefSeq" id="WP_139014501.1">
    <property type="nucleotide sequence ID" value="NZ_VBSN01000071.1"/>
</dbReference>
<dbReference type="EMBL" id="VBSN01000071">
    <property type="protein sequence ID" value="KAA6432771.1"/>
    <property type="molecule type" value="Genomic_DNA"/>
</dbReference>
<reference evidence="3 4" key="1">
    <citation type="submission" date="2019-05" db="EMBL/GenBank/DDBJ databases">
        <authorList>
            <person name="Qu J.-H."/>
        </authorList>
    </citation>
    <scope>NUCLEOTIDE SEQUENCE [LARGE SCALE GENOMIC DNA]</scope>
    <source>
        <strain evidence="3 4">NS28</strain>
    </source>
</reference>
<evidence type="ECO:0008006" key="5">
    <source>
        <dbReference type="Google" id="ProtNLM"/>
    </source>
</evidence>
<evidence type="ECO:0000256" key="2">
    <source>
        <dbReference type="SAM" id="SignalP"/>
    </source>
</evidence>
<protein>
    <recommendedName>
        <fullName evidence="5">Lipoprotein</fullName>
    </recommendedName>
</protein>
<dbReference type="OrthoDB" id="963960at2"/>
<comment type="caution">
    <text evidence="3">The sequence shown here is derived from an EMBL/GenBank/DDBJ whole genome shotgun (WGS) entry which is preliminary data.</text>
</comment>
<proteinExistence type="predicted"/>
<evidence type="ECO:0000313" key="4">
    <source>
        <dbReference type="Proteomes" id="UP000323994"/>
    </source>
</evidence>
<evidence type="ECO:0000313" key="3">
    <source>
        <dbReference type="EMBL" id="KAA6432771.1"/>
    </source>
</evidence>
<sequence length="100" mass="10522">MKQLKTTFAILGFASMILFSSCSTENNENEGSEGSGSRTEATPNDSSGAESTKAMGVGEDNQNDSLGYPSNQANLNPDSTRSKHDDSASTGNVKRLGDKK</sequence>
<dbReference type="PROSITE" id="PS51257">
    <property type="entry name" value="PROKAR_LIPOPROTEIN"/>
    <property type="match status" value="1"/>
</dbReference>
<keyword evidence="2" id="KW-0732">Signal</keyword>
<feature type="chain" id="PRO_5024369504" description="Lipoprotein" evidence="2">
    <location>
        <begin position="25"/>
        <end position="100"/>
    </location>
</feature>
<dbReference type="Proteomes" id="UP000323994">
    <property type="component" value="Unassembled WGS sequence"/>
</dbReference>
<organism evidence="3 4">
    <name type="scientific">Dyadobacter flavalbus</name>
    <dbReference type="NCBI Taxonomy" id="2579942"/>
    <lineage>
        <taxon>Bacteria</taxon>
        <taxon>Pseudomonadati</taxon>
        <taxon>Bacteroidota</taxon>
        <taxon>Cytophagia</taxon>
        <taxon>Cytophagales</taxon>
        <taxon>Spirosomataceae</taxon>
        <taxon>Dyadobacter</taxon>
    </lineage>
</organism>
<accession>A0A5M8QCJ9</accession>